<comment type="caution">
    <text evidence="14">The sequence shown here is derived from an EMBL/GenBank/DDBJ whole genome shotgun (WGS) entry which is preliminary data.</text>
</comment>
<feature type="transmembrane region" description="Helical" evidence="11">
    <location>
        <begin position="981"/>
        <end position="998"/>
    </location>
</feature>
<gene>
    <name evidence="14" type="ORF">BOKJ2_LOCUS5140</name>
</gene>
<sequence>MDENRPEMGLKTVDSTKKPLFDKFWKRKNNDYSAIKGDEKPKKVSFFKLWRFASRSDLILVAIGSTVSIITGLGIPCLALLIGSMSEAFVNATTEFMAISNNMKDRSFIVNFTKTEEFKEVTSKRIWMSIYLGIALFLSAAIQVNCFLTACENMMGRIRRRFFYSILRQDMEWYDRHHTGTLATKLFDDLERMREGTGDKVALAIQYSAQFCGGFIVAFAVDWKLTLIMMSLVPLLVIIGIFIAFLMARASTNEARIYAEAGTVAEEVFSAIRTVYAFNGQESECQRYEKELKRARWSGKLRSIYVGVGFGLLFIVLMASYCLSFWVGTDMVVDQGMKPGVMITVFFAVMMGSMALARAAPQFAVIGTAQGTAASIYAIIDRQNQIEQQKALQASVLPVTSGHVHISHVTFSYPSRPEIKILDDFDLTIKPGEVVALVGSSGCGKSTLCSLLLRYYDVDHGDISIDNTVIRDMDVKKLRKIIGIVSQEPVLFNISIKDNISVGCHDDGHDDVVYNGGNGTIVQADEDGVSGNYCDEKLLDSDVKYGQNLKVEEKLGNFEVDEISNFKDDKSYKTESENLVNKDDSQDIEARCHQKSSDSDVKHDSYIKKSQLDLTKNLQNQVMDNIEAVKTACKSANASQFVEALPSRYDTCVGESGVQLSGGQKQRVAIARALIRRPKILLLDESTSALDAESEFKVQKALETAAKGRTTLIIAHRLSTVKIADRIVAMDKGKVAESGSHDELMEKKALHQGIEQPSTMGNVDDMTKKLDPMSIEPTTISEGNEAVRTSESVAKPQEPKTELERLQKELAEEKAVPKSLLSILRYAKPEWVMLTLGTLICIVEGCFFPMFSVFFSNILEVFAGTDPNEKRRKGHIWALSCLLLGLFYAISIFCHSTLFGFSAERLTMRLRSKLFRRILSQELSYFDEPTHTTGRLCTRLSTDAPNVKSAIDFRLGSVFSNIVSFVCGIVLAFYYNWAMAILMTFIFPFGAVGHFFHLRYIRGHAKDDDNEWENVGKVAIEAVENIRTVRALVLEDYFYQTFCDHLERPIKTLRIRARFQALTYGFGSSIFYFLQAASFAFGVYLILNRNEDPMSVLRCLFAISFTAGSLGHLSAYFPEYAKARMAAGIIFKMLNDKPKVNNMARNGIKLDSIQGTITLSNVNFAYPQRSQTQIFNNLNLKVPAGTTLALVGASGCGKSTIFSLIERFYNCNDGEITVDGLKINSVEPQRLREIMALVPQEPVLFDRSIRDNILYGTGGTVEKWAKEERAAGGLDKSGVGSTGHNNKTTVSQPANEDRIEAQENLEANKSNIEHIQHQHGTEIEVDSQRPTDLMDNIEKPDNSETYSNLDKPINSIVKNNLNNNKNVNLHTLPTYDDNNTPLLLKGTNSESLSQNIKNSTKKSTKNDKIGTEASDESLDDILKMVNMYDVIQSLPDRLSTRVGDKGTQLSGGQKQRVAIARALVKNPKILLLDEATSALDSESEYILQQAIHRATQGRTCITIAHRLSTIMNADNIAVIKDGTVIEYGNHQELMNKKGAYYELVEKQTI</sequence>
<keyword evidence="9 11" id="KW-0472">Membrane</keyword>
<feature type="transmembrane region" description="Helical" evidence="11">
    <location>
        <begin position="304"/>
        <end position="327"/>
    </location>
</feature>
<protein>
    <submittedName>
        <fullName evidence="14">Uncharacterized protein</fullName>
    </submittedName>
</protein>
<dbReference type="Pfam" id="PF00005">
    <property type="entry name" value="ABC_tran"/>
    <property type="match status" value="2"/>
</dbReference>
<dbReference type="PROSITE" id="PS00211">
    <property type="entry name" value="ABC_TRANSPORTER_1"/>
    <property type="match status" value="2"/>
</dbReference>
<dbReference type="Pfam" id="PF00664">
    <property type="entry name" value="ABC_membrane"/>
    <property type="match status" value="2"/>
</dbReference>
<feature type="transmembrane region" description="Helical" evidence="11">
    <location>
        <begin position="201"/>
        <end position="221"/>
    </location>
</feature>
<dbReference type="EMBL" id="CAJFCW020000003">
    <property type="protein sequence ID" value="CAG9101058.1"/>
    <property type="molecule type" value="Genomic_DNA"/>
</dbReference>
<evidence type="ECO:0000259" key="12">
    <source>
        <dbReference type="PROSITE" id="PS50893"/>
    </source>
</evidence>
<evidence type="ECO:0000256" key="4">
    <source>
        <dbReference type="ARBA" id="ARBA00022692"/>
    </source>
</evidence>
<evidence type="ECO:0000313" key="14">
    <source>
        <dbReference type="EMBL" id="CAD5213533.1"/>
    </source>
</evidence>
<keyword evidence="5" id="KW-0677">Repeat</keyword>
<evidence type="ECO:0000256" key="2">
    <source>
        <dbReference type="ARBA" id="ARBA00007577"/>
    </source>
</evidence>
<dbReference type="InterPro" id="IPR017871">
    <property type="entry name" value="ABC_transporter-like_CS"/>
</dbReference>
<dbReference type="CDD" id="cd18578">
    <property type="entry name" value="ABC_6TM_Pgp_ABCB1_D2_like"/>
    <property type="match status" value="1"/>
</dbReference>
<feature type="domain" description="ABC transmembrane type-1" evidence="13">
    <location>
        <begin position="836"/>
        <end position="1122"/>
    </location>
</feature>
<dbReference type="GO" id="GO:0090374">
    <property type="term" value="P:oligopeptide export from mitochondrion"/>
    <property type="evidence" value="ECO:0007669"/>
    <property type="project" value="TreeGrafter"/>
</dbReference>
<feature type="transmembrane region" description="Helical" evidence="11">
    <location>
        <begin position="339"/>
        <end position="357"/>
    </location>
</feature>
<organism evidence="14 15">
    <name type="scientific">Bursaphelenchus okinawaensis</name>
    <dbReference type="NCBI Taxonomy" id="465554"/>
    <lineage>
        <taxon>Eukaryota</taxon>
        <taxon>Metazoa</taxon>
        <taxon>Ecdysozoa</taxon>
        <taxon>Nematoda</taxon>
        <taxon>Chromadorea</taxon>
        <taxon>Rhabditida</taxon>
        <taxon>Tylenchina</taxon>
        <taxon>Tylenchomorpha</taxon>
        <taxon>Aphelenchoidea</taxon>
        <taxon>Aphelenchoididae</taxon>
        <taxon>Bursaphelenchus</taxon>
    </lineage>
</organism>
<reference evidence="14" key="1">
    <citation type="submission" date="2020-09" db="EMBL/GenBank/DDBJ databases">
        <authorList>
            <person name="Kikuchi T."/>
        </authorList>
    </citation>
    <scope>NUCLEOTIDE SEQUENCE</scope>
    <source>
        <strain evidence="14">SH1</strain>
    </source>
</reference>
<name>A0A811KCP7_9BILA</name>
<keyword evidence="15" id="KW-1185">Reference proteome</keyword>
<dbReference type="SUPFAM" id="SSF52540">
    <property type="entry name" value="P-loop containing nucleoside triphosphate hydrolases"/>
    <property type="match status" value="2"/>
</dbReference>
<dbReference type="FunFam" id="3.40.50.300:FF:002695">
    <property type="entry name" value="ABC multidrug transporter, putative"/>
    <property type="match status" value="1"/>
</dbReference>
<dbReference type="InterPro" id="IPR039421">
    <property type="entry name" value="Type_1_exporter"/>
</dbReference>
<proteinExistence type="inferred from homology"/>
<evidence type="ECO:0000256" key="3">
    <source>
        <dbReference type="ARBA" id="ARBA00022448"/>
    </source>
</evidence>
<feature type="region of interest" description="Disordered" evidence="10">
    <location>
        <begin position="1273"/>
        <end position="1296"/>
    </location>
</feature>
<dbReference type="SUPFAM" id="SSF90123">
    <property type="entry name" value="ABC transporter transmembrane region"/>
    <property type="match status" value="2"/>
</dbReference>
<feature type="transmembrane region" description="Helical" evidence="11">
    <location>
        <begin position="958"/>
        <end position="975"/>
    </location>
</feature>
<dbReference type="PROSITE" id="PS50893">
    <property type="entry name" value="ABC_TRANSPORTER_2"/>
    <property type="match status" value="2"/>
</dbReference>
<evidence type="ECO:0000259" key="13">
    <source>
        <dbReference type="PROSITE" id="PS50929"/>
    </source>
</evidence>
<feature type="compositionally biased region" description="Polar residues" evidence="10">
    <location>
        <begin position="1282"/>
        <end position="1294"/>
    </location>
</feature>
<dbReference type="FunFam" id="1.20.1560.10:FF:000009">
    <property type="entry name" value="ABC transporter B family member 1"/>
    <property type="match status" value="1"/>
</dbReference>
<dbReference type="InterPro" id="IPR003593">
    <property type="entry name" value="AAA+_ATPase"/>
</dbReference>
<dbReference type="Gene3D" id="1.20.1560.10">
    <property type="entry name" value="ABC transporter type 1, transmembrane domain"/>
    <property type="match status" value="2"/>
</dbReference>
<dbReference type="FunFam" id="1.20.1560.10:FF:000018">
    <property type="entry name" value="ATP-binding cassette subfamily B member 11"/>
    <property type="match status" value="1"/>
</dbReference>
<dbReference type="InterPro" id="IPR011527">
    <property type="entry name" value="ABC1_TM_dom"/>
</dbReference>
<feature type="transmembrane region" description="Helical" evidence="11">
    <location>
        <begin position="875"/>
        <end position="901"/>
    </location>
</feature>
<feature type="domain" description="ABC transporter" evidence="12">
    <location>
        <begin position="1157"/>
        <end position="1546"/>
    </location>
</feature>
<dbReference type="SMART" id="SM00382">
    <property type="entry name" value="AAA"/>
    <property type="match status" value="2"/>
</dbReference>
<dbReference type="GO" id="GO:0015421">
    <property type="term" value="F:ABC-type oligopeptide transporter activity"/>
    <property type="evidence" value="ECO:0007669"/>
    <property type="project" value="TreeGrafter"/>
</dbReference>
<dbReference type="PANTHER" id="PTHR43394">
    <property type="entry name" value="ATP-DEPENDENT PERMEASE MDL1, MITOCHONDRIAL"/>
    <property type="match status" value="1"/>
</dbReference>
<evidence type="ECO:0000256" key="6">
    <source>
        <dbReference type="ARBA" id="ARBA00022741"/>
    </source>
</evidence>
<dbReference type="Proteomes" id="UP000614601">
    <property type="component" value="Unassembled WGS sequence"/>
</dbReference>
<evidence type="ECO:0000256" key="7">
    <source>
        <dbReference type="ARBA" id="ARBA00022840"/>
    </source>
</evidence>
<dbReference type="PANTHER" id="PTHR43394:SF27">
    <property type="entry name" value="ATP-DEPENDENT TRANSLOCASE ABCB1-LIKE"/>
    <property type="match status" value="1"/>
</dbReference>
<feature type="transmembrane region" description="Helical" evidence="11">
    <location>
        <begin position="227"/>
        <end position="248"/>
    </location>
</feature>
<dbReference type="PROSITE" id="PS50929">
    <property type="entry name" value="ABC_TM1F"/>
    <property type="match status" value="2"/>
</dbReference>
<feature type="transmembrane region" description="Helical" evidence="11">
    <location>
        <begin position="58"/>
        <end position="82"/>
    </location>
</feature>
<evidence type="ECO:0000256" key="9">
    <source>
        <dbReference type="ARBA" id="ARBA00023136"/>
    </source>
</evidence>
<keyword evidence="4 11" id="KW-0812">Transmembrane</keyword>
<evidence type="ECO:0000256" key="1">
    <source>
        <dbReference type="ARBA" id="ARBA00004141"/>
    </source>
</evidence>
<feature type="transmembrane region" description="Helical" evidence="11">
    <location>
        <begin position="126"/>
        <end position="151"/>
    </location>
</feature>
<feature type="transmembrane region" description="Helical" evidence="11">
    <location>
        <begin position="831"/>
        <end position="855"/>
    </location>
</feature>
<feature type="region of interest" description="Disordered" evidence="10">
    <location>
        <begin position="1389"/>
        <end position="1410"/>
    </location>
</feature>
<feature type="domain" description="ABC transporter" evidence="12">
    <location>
        <begin position="404"/>
        <end position="757"/>
    </location>
</feature>
<dbReference type="InterPro" id="IPR036640">
    <property type="entry name" value="ABC1_TM_sf"/>
</dbReference>
<feature type="transmembrane region" description="Helical" evidence="11">
    <location>
        <begin position="1061"/>
        <end position="1087"/>
    </location>
</feature>
<keyword evidence="7" id="KW-0067">ATP-binding</keyword>
<evidence type="ECO:0000256" key="10">
    <source>
        <dbReference type="SAM" id="MobiDB-lite"/>
    </source>
</evidence>
<dbReference type="GO" id="GO:0005743">
    <property type="term" value="C:mitochondrial inner membrane"/>
    <property type="evidence" value="ECO:0007669"/>
    <property type="project" value="TreeGrafter"/>
</dbReference>
<keyword evidence="8 11" id="KW-1133">Transmembrane helix</keyword>
<dbReference type="InterPro" id="IPR003439">
    <property type="entry name" value="ABC_transporter-like_ATP-bd"/>
</dbReference>
<evidence type="ECO:0000256" key="5">
    <source>
        <dbReference type="ARBA" id="ARBA00022737"/>
    </source>
</evidence>
<dbReference type="GO" id="GO:0005524">
    <property type="term" value="F:ATP binding"/>
    <property type="evidence" value="ECO:0007669"/>
    <property type="project" value="UniProtKB-KW"/>
</dbReference>
<accession>A0A811KCP7</accession>
<dbReference type="InterPro" id="IPR027417">
    <property type="entry name" value="P-loop_NTPase"/>
</dbReference>
<dbReference type="OrthoDB" id="6500128at2759"/>
<evidence type="ECO:0000256" key="8">
    <source>
        <dbReference type="ARBA" id="ARBA00022989"/>
    </source>
</evidence>
<evidence type="ECO:0000313" key="15">
    <source>
        <dbReference type="Proteomes" id="UP000614601"/>
    </source>
</evidence>
<feature type="domain" description="ABC transmembrane type-1" evidence="13">
    <location>
        <begin position="62"/>
        <end position="368"/>
    </location>
</feature>
<comment type="subcellular location">
    <subcellularLocation>
        <location evidence="1">Membrane</location>
        <topology evidence="1">Multi-pass membrane protein</topology>
    </subcellularLocation>
</comment>
<dbReference type="Proteomes" id="UP000783686">
    <property type="component" value="Unassembled WGS sequence"/>
</dbReference>
<dbReference type="CDD" id="cd18577">
    <property type="entry name" value="ABC_6TM_Pgp_ABCB1_D1_like"/>
    <property type="match status" value="1"/>
</dbReference>
<comment type="similarity">
    <text evidence="2">Belongs to the ABC transporter superfamily. ABCB family. Multidrug resistance exporter (TC 3.A.1.201) subfamily.</text>
</comment>
<dbReference type="Gene3D" id="3.40.50.300">
    <property type="entry name" value="P-loop containing nucleotide triphosphate hydrolases"/>
    <property type="match status" value="4"/>
</dbReference>
<dbReference type="EMBL" id="CAJFDH010000003">
    <property type="protein sequence ID" value="CAD5213533.1"/>
    <property type="molecule type" value="Genomic_DNA"/>
</dbReference>
<evidence type="ECO:0000256" key="11">
    <source>
        <dbReference type="SAM" id="Phobius"/>
    </source>
</evidence>
<dbReference type="GO" id="GO:0016887">
    <property type="term" value="F:ATP hydrolysis activity"/>
    <property type="evidence" value="ECO:0007669"/>
    <property type="project" value="InterPro"/>
</dbReference>
<keyword evidence="3" id="KW-0813">Transport</keyword>
<keyword evidence="6" id="KW-0547">Nucleotide-binding</keyword>